<reference evidence="1" key="1">
    <citation type="journal article" date="2019" name="bioRxiv">
        <title>The Genome of the Zebra Mussel, Dreissena polymorpha: A Resource for Invasive Species Research.</title>
        <authorList>
            <person name="McCartney M.A."/>
            <person name="Auch B."/>
            <person name="Kono T."/>
            <person name="Mallez S."/>
            <person name="Zhang Y."/>
            <person name="Obille A."/>
            <person name="Becker A."/>
            <person name="Abrahante J.E."/>
            <person name="Garbe J."/>
            <person name="Badalamenti J.P."/>
            <person name="Herman A."/>
            <person name="Mangelson H."/>
            <person name="Liachko I."/>
            <person name="Sullivan S."/>
            <person name="Sone E.D."/>
            <person name="Koren S."/>
            <person name="Silverstein K.A.T."/>
            <person name="Beckman K.B."/>
            <person name="Gohl D.M."/>
        </authorList>
    </citation>
    <scope>NUCLEOTIDE SEQUENCE</scope>
    <source>
        <strain evidence="1">Duluth1</strain>
        <tissue evidence="1">Whole animal</tissue>
    </source>
</reference>
<organism evidence="1 2">
    <name type="scientific">Dreissena polymorpha</name>
    <name type="common">Zebra mussel</name>
    <name type="synonym">Mytilus polymorpha</name>
    <dbReference type="NCBI Taxonomy" id="45954"/>
    <lineage>
        <taxon>Eukaryota</taxon>
        <taxon>Metazoa</taxon>
        <taxon>Spiralia</taxon>
        <taxon>Lophotrochozoa</taxon>
        <taxon>Mollusca</taxon>
        <taxon>Bivalvia</taxon>
        <taxon>Autobranchia</taxon>
        <taxon>Heteroconchia</taxon>
        <taxon>Euheterodonta</taxon>
        <taxon>Imparidentia</taxon>
        <taxon>Neoheterodontei</taxon>
        <taxon>Myida</taxon>
        <taxon>Dreissenoidea</taxon>
        <taxon>Dreissenidae</taxon>
        <taxon>Dreissena</taxon>
    </lineage>
</organism>
<reference evidence="1" key="2">
    <citation type="submission" date="2020-11" db="EMBL/GenBank/DDBJ databases">
        <authorList>
            <person name="McCartney M.A."/>
            <person name="Auch B."/>
            <person name="Kono T."/>
            <person name="Mallez S."/>
            <person name="Becker A."/>
            <person name="Gohl D.M."/>
            <person name="Silverstein K.A.T."/>
            <person name="Koren S."/>
            <person name="Bechman K.B."/>
            <person name="Herman A."/>
            <person name="Abrahante J.E."/>
            <person name="Garbe J."/>
        </authorList>
    </citation>
    <scope>NUCLEOTIDE SEQUENCE</scope>
    <source>
        <strain evidence="1">Duluth1</strain>
        <tissue evidence="1">Whole animal</tissue>
    </source>
</reference>
<dbReference type="Proteomes" id="UP000828390">
    <property type="component" value="Unassembled WGS sequence"/>
</dbReference>
<comment type="caution">
    <text evidence="1">The sequence shown here is derived from an EMBL/GenBank/DDBJ whole genome shotgun (WGS) entry which is preliminary data.</text>
</comment>
<keyword evidence="2" id="KW-1185">Reference proteome</keyword>
<name>A0A9D3YC69_DREPO</name>
<protein>
    <submittedName>
        <fullName evidence="1">Uncharacterized protein</fullName>
    </submittedName>
</protein>
<gene>
    <name evidence="1" type="ORF">DPMN_083117</name>
</gene>
<dbReference type="AlphaFoldDB" id="A0A9D3YC69"/>
<proteinExistence type="predicted"/>
<accession>A0A9D3YC69</accession>
<evidence type="ECO:0000313" key="1">
    <source>
        <dbReference type="EMBL" id="KAH3695659.1"/>
    </source>
</evidence>
<evidence type="ECO:0000313" key="2">
    <source>
        <dbReference type="Proteomes" id="UP000828390"/>
    </source>
</evidence>
<dbReference type="EMBL" id="JAIWYP010000016">
    <property type="protein sequence ID" value="KAH3695659.1"/>
    <property type="molecule type" value="Genomic_DNA"/>
</dbReference>
<sequence length="78" mass="8847">MAASPEIRLYSPESTRAASQDLSCSCYLLTIYLNMYHQNPPLECLQTTVSSTATSRQTKMLEPYNRILKAFIDGKRID</sequence>